<reference evidence="1 2" key="2">
    <citation type="journal article" date="2021" name="Genomics">
        <title>High-quality reference genome for Clonorchis sinensis.</title>
        <authorList>
            <person name="Young N.D."/>
            <person name="Stroehlein A.J."/>
            <person name="Kinkar L."/>
            <person name="Wang T."/>
            <person name="Sohn W.M."/>
            <person name="Chang B.C.H."/>
            <person name="Kaur P."/>
            <person name="Weisz D."/>
            <person name="Dudchenko O."/>
            <person name="Aiden E.L."/>
            <person name="Korhonen P.K."/>
            <person name="Gasser R.B."/>
        </authorList>
    </citation>
    <scope>NUCLEOTIDE SEQUENCE [LARGE SCALE GENOMIC DNA]</scope>
    <source>
        <strain evidence="1">Cs-k2</strain>
    </source>
</reference>
<name>A0A419PCR7_CLOSI</name>
<accession>A0A419PCR7</accession>
<organism evidence="1 2">
    <name type="scientific">Clonorchis sinensis</name>
    <name type="common">Chinese liver fluke</name>
    <dbReference type="NCBI Taxonomy" id="79923"/>
    <lineage>
        <taxon>Eukaryota</taxon>
        <taxon>Metazoa</taxon>
        <taxon>Spiralia</taxon>
        <taxon>Lophotrochozoa</taxon>
        <taxon>Platyhelminthes</taxon>
        <taxon>Trematoda</taxon>
        <taxon>Digenea</taxon>
        <taxon>Opisthorchiida</taxon>
        <taxon>Opisthorchiata</taxon>
        <taxon>Opisthorchiidae</taxon>
        <taxon>Clonorchis</taxon>
    </lineage>
</organism>
<dbReference type="EMBL" id="NIRI02000042">
    <property type="protein sequence ID" value="KAG5451885.1"/>
    <property type="molecule type" value="Genomic_DNA"/>
</dbReference>
<protein>
    <submittedName>
        <fullName evidence="1">Uncharacterized protein</fullName>
    </submittedName>
</protein>
<dbReference type="AlphaFoldDB" id="A0A419PCR7"/>
<sequence>MCPVSESPSRETAMTSAAEFAGTHFHASLPSHCLVSLGSFRPFAWLCEKNPLRKSVDWYTEHVDKPLTQCDQSICHGTVVTSFPVDGESFWVAFDPFDYALVSLGQTPRQPCEFSGQWSLKSTPQKPVPNRCAGVLGDAGITYQQEILEVVVGGSLLKGLYEELVLFGWTRSNSRPREEEGEMVRGSKPTSASRHPLSKLGQPGSIPALVLPSGGMVVRHRKGATADLFIYLLKKRESVPRSVFNTDALLPYNHDLFENLIVKKRIKTLIRAIWIETDNKNATDIGWQPYLAVSPTRRSGAHVVLILTAAPDNTQTSRNIHTPLPVKG</sequence>
<evidence type="ECO:0000313" key="1">
    <source>
        <dbReference type="EMBL" id="KAG5451885.1"/>
    </source>
</evidence>
<dbReference type="InParanoid" id="A0A419PCR7"/>
<gene>
    <name evidence="1" type="ORF">CSKR_111260</name>
</gene>
<dbReference type="Proteomes" id="UP000286415">
    <property type="component" value="Unassembled WGS sequence"/>
</dbReference>
<evidence type="ECO:0000313" key="2">
    <source>
        <dbReference type="Proteomes" id="UP000286415"/>
    </source>
</evidence>
<comment type="caution">
    <text evidence="1">The sequence shown here is derived from an EMBL/GenBank/DDBJ whole genome shotgun (WGS) entry which is preliminary data.</text>
</comment>
<keyword evidence="2" id="KW-1185">Reference proteome</keyword>
<proteinExistence type="predicted"/>
<reference evidence="1 2" key="1">
    <citation type="journal article" date="2018" name="Biotechnol. Adv.">
        <title>Improved genomic resources and new bioinformatic workflow for the carcinogenic parasite Clonorchis sinensis: Biotechnological implications.</title>
        <authorList>
            <person name="Wang D."/>
            <person name="Korhonen P.K."/>
            <person name="Gasser R.B."/>
            <person name="Young N.D."/>
        </authorList>
    </citation>
    <scope>NUCLEOTIDE SEQUENCE [LARGE SCALE GENOMIC DNA]</scope>
    <source>
        <strain evidence="1">Cs-k2</strain>
    </source>
</reference>